<keyword evidence="3" id="KW-1185">Reference proteome</keyword>
<protein>
    <recommendedName>
        <fullName evidence="4">SCP domain-containing protein</fullName>
    </recommendedName>
</protein>
<proteinExistence type="predicted"/>
<reference evidence="2 3" key="1">
    <citation type="submission" date="2017-09" db="EMBL/GenBank/DDBJ databases">
        <title>Complete genome sequence of Oxytococcus suis strain ZY16052.</title>
        <authorList>
            <person name="Li F."/>
        </authorList>
    </citation>
    <scope>NUCLEOTIDE SEQUENCE [LARGE SCALE GENOMIC DNA]</scope>
    <source>
        <strain evidence="2 3">ZY16052</strain>
    </source>
</reference>
<feature type="compositionally biased region" description="Polar residues" evidence="1">
    <location>
        <begin position="68"/>
        <end position="80"/>
    </location>
</feature>
<evidence type="ECO:0000313" key="2">
    <source>
        <dbReference type="EMBL" id="AXY25244.1"/>
    </source>
</evidence>
<evidence type="ECO:0008006" key="4">
    <source>
        <dbReference type="Google" id="ProtNLM"/>
    </source>
</evidence>
<feature type="region of interest" description="Disordered" evidence="1">
    <location>
        <begin position="59"/>
        <end position="80"/>
    </location>
</feature>
<accession>A0A347WJI7</accession>
<evidence type="ECO:0000256" key="1">
    <source>
        <dbReference type="SAM" id="MobiDB-lite"/>
    </source>
</evidence>
<dbReference type="Gene3D" id="3.40.33.10">
    <property type="entry name" value="CAP"/>
    <property type="match status" value="1"/>
</dbReference>
<dbReference type="OrthoDB" id="2139163at2"/>
<sequence>MKRIPISTYVKLLCIGAVCFWLYTENTVFIQGVIEDETLTVGDKVRSISYEILGFNQGNVGQPEDIQPLSQPSSTDRDTSQPIQFTEEITNHPNYQKAREVAQRFNEQVDIIELNVAFLNRVNQARQEAGYPPVLLGDYLHHGIQNRVHQLAEYNYLSNQTLHGGDFRSMHPYVESAESRLSENLYELYISAGDIHLETWQNEEILADYLFEAYEASLMRPEVMDYQHQYVYVWLTPTDMNLEETPYVRLVVAVQLDNW</sequence>
<name>A0A347WJI7_9LACT</name>
<dbReference type="KEGG" id="abae:CL176_03905"/>
<dbReference type="EMBL" id="CP023434">
    <property type="protein sequence ID" value="AXY25244.1"/>
    <property type="molecule type" value="Genomic_DNA"/>
</dbReference>
<organism evidence="2 3">
    <name type="scientific">Suicoccus acidiformans</name>
    <dbReference type="NCBI Taxonomy" id="2036206"/>
    <lineage>
        <taxon>Bacteria</taxon>
        <taxon>Bacillati</taxon>
        <taxon>Bacillota</taxon>
        <taxon>Bacilli</taxon>
        <taxon>Lactobacillales</taxon>
        <taxon>Aerococcaceae</taxon>
        <taxon>Suicoccus</taxon>
    </lineage>
</organism>
<gene>
    <name evidence="2" type="ORF">CL176_03905</name>
</gene>
<evidence type="ECO:0000313" key="3">
    <source>
        <dbReference type="Proteomes" id="UP000263232"/>
    </source>
</evidence>
<dbReference type="InterPro" id="IPR035940">
    <property type="entry name" value="CAP_sf"/>
</dbReference>
<dbReference type="Proteomes" id="UP000263232">
    <property type="component" value="Chromosome"/>
</dbReference>
<dbReference type="RefSeq" id="WP_118990157.1">
    <property type="nucleotide sequence ID" value="NZ_CP023434.1"/>
</dbReference>
<dbReference type="AlphaFoldDB" id="A0A347WJI7"/>